<dbReference type="InterPro" id="IPR021308">
    <property type="entry name" value="GfcB"/>
</dbReference>
<keyword evidence="1" id="KW-0449">Lipoprotein</keyword>
<protein>
    <submittedName>
        <fullName evidence="1">Uncharacterized lipoprotein YmcC</fullName>
    </submittedName>
</protein>
<dbReference type="STRING" id="754436.JCM19237_410"/>
<dbReference type="Pfam" id="PF11102">
    <property type="entry name" value="YjbF"/>
    <property type="match status" value="1"/>
</dbReference>
<evidence type="ECO:0000313" key="2">
    <source>
        <dbReference type="Proteomes" id="UP000029227"/>
    </source>
</evidence>
<dbReference type="SUPFAM" id="SSF159270">
    <property type="entry name" value="YmcC-like"/>
    <property type="match status" value="1"/>
</dbReference>
<name>A0A090RMS1_9GAMM</name>
<accession>A0A090RMS1</accession>
<sequence length="230" mass="25417">MGIVTILLLGCSQKFNDVNDTMKLALFGEPDAVLTADEITLSPYASIYARVGDGPQAFMVLALAEPKPQLADTAANTRSTDPKENPLQLKWLSADKGMLTTEYGRLVKSLNLPQGNLVASTSNQPDPLRLGLHRANTPMVWERTVDWQPGFHFGYPLTSRFLPHGEQIVMVNDAPITTLYFTETVTVGALDMHYDNHFWIDPSNGAVVKSRQKLAPTLDYVEITVLKPFS</sequence>
<proteinExistence type="predicted"/>
<dbReference type="eggNOG" id="ENOG502ZAMG">
    <property type="taxonomic scope" value="Bacteria"/>
</dbReference>
<evidence type="ECO:0000313" key="1">
    <source>
        <dbReference type="EMBL" id="GAL08782.1"/>
    </source>
</evidence>
<dbReference type="Gene3D" id="2.40.360.10">
    <property type="entry name" value="YmcC-like"/>
    <property type="match status" value="1"/>
</dbReference>
<gene>
    <name evidence="1" type="ORF">JCM19237_410</name>
</gene>
<dbReference type="Proteomes" id="UP000029227">
    <property type="component" value="Unassembled WGS sequence"/>
</dbReference>
<organism evidence="1 2">
    <name type="scientific">Photobacterium aphoticum</name>
    <dbReference type="NCBI Taxonomy" id="754436"/>
    <lineage>
        <taxon>Bacteria</taxon>
        <taxon>Pseudomonadati</taxon>
        <taxon>Pseudomonadota</taxon>
        <taxon>Gammaproteobacteria</taxon>
        <taxon>Vibrionales</taxon>
        <taxon>Vibrionaceae</taxon>
        <taxon>Photobacterium</taxon>
    </lineage>
</organism>
<dbReference type="AlphaFoldDB" id="A0A090RMS1"/>
<comment type="caution">
    <text evidence="1">The sequence shown here is derived from an EMBL/GenBank/DDBJ whole genome shotgun (WGS) entry which is preliminary data.</text>
</comment>
<reference evidence="1 2" key="1">
    <citation type="journal article" date="2014" name="Genome Announc.">
        <title>Draft Genome Sequences of Two Vibrionaceae Species, Vibrio ponticus C121 and Photobacterium aphoticum C119, Isolated as Coral Reef Microbiota.</title>
        <authorList>
            <person name="Al-saari N."/>
            <person name="Meirelles P.M."/>
            <person name="Mino S."/>
            <person name="Suda W."/>
            <person name="Oshima K."/>
            <person name="Hattori M."/>
            <person name="Ohkuma M."/>
            <person name="Thompson F.L."/>
            <person name="Gomez-Gil B."/>
            <person name="Sawabe T."/>
            <person name="Sawabe T."/>
        </authorList>
    </citation>
    <scope>NUCLEOTIDE SEQUENCE [LARGE SCALE GENOMIC DNA]</scope>
    <source>
        <strain evidence="1 2">JCM 19237</strain>
    </source>
</reference>
<dbReference type="InterPro" id="IPR023373">
    <property type="entry name" value="YmcC_sf"/>
</dbReference>
<dbReference type="EMBL" id="BBMN01000032">
    <property type="protein sequence ID" value="GAL08782.1"/>
    <property type="molecule type" value="Genomic_DNA"/>
</dbReference>